<keyword evidence="2" id="KW-0813">Transport</keyword>
<dbReference type="EMBL" id="FRAH01000003">
    <property type="protein sequence ID" value="SHJ52041.1"/>
    <property type="molecule type" value="Genomic_DNA"/>
</dbReference>
<evidence type="ECO:0000313" key="5">
    <source>
        <dbReference type="Proteomes" id="UP000183975"/>
    </source>
</evidence>
<reference evidence="4 5" key="1">
    <citation type="submission" date="2016-11" db="EMBL/GenBank/DDBJ databases">
        <authorList>
            <person name="Jaros S."/>
            <person name="Januszkiewicz K."/>
            <person name="Wedrychowicz H."/>
        </authorList>
    </citation>
    <scope>NUCLEOTIDE SEQUENCE [LARGE SCALE GENOMIC DNA]</scope>
    <source>
        <strain evidence="4 5">DSM 14214</strain>
    </source>
</reference>
<keyword evidence="3" id="KW-1133">Transmembrane helix</keyword>
<dbReference type="PIRSF" id="PIRSF016661">
    <property type="entry name" value="BioY"/>
    <property type="match status" value="1"/>
</dbReference>
<keyword evidence="2" id="KW-1003">Cell membrane</keyword>
<keyword evidence="5" id="KW-1185">Reference proteome</keyword>
<feature type="transmembrane region" description="Helical" evidence="3">
    <location>
        <begin position="7"/>
        <end position="25"/>
    </location>
</feature>
<dbReference type="GeneID" id="88553549"/>
<keyword evidence="2 3" id="KW-0472">Membrane</keyword>
<dbReference type="OrthoDB" id="9803495at2"/>
<feature type="transmembrane region" description="Helical" evidence="3">
    <location>
        <begin position="144"/>
        <end position="169"/>
    </location>
</feature>
<dbReference type="GO" id="GO:0005886">
    <property type="term" value="C:plasma membrane"/>
    <property type="evidence" value="ECO:0007669"/>
    <property type="project" value="UniProtKB-SubCell"/>
</dbReference>
<dbReference type="AlphaFoldDB" id="A0A1M6JZD3"/>
<evidence type="ECO:0000256" key="3">
    <source>
        <dbReference type="SAM" id="Phobius"/>
    </source>
</evidence>
<protein>
    <recommendedName>
        <fullName evidence="2">Biotin transporter</fullName>
    </recommendedName>
</protein>
<feature type="transmembrane region" description="Helical" evidence="3">
    <location>
        <begin position="113"/>
        <end position="138"/>
    </location>
</feature>
<dbReference type="RefSeq" id="WP_072847955.1">
    <property type="nucleotide sequence ID" value="NZ_FRAH01000003.1"/>
</dbReference>
<sequence>MTLTKTKTQILCALFAALIAIGAFLRVPVPLVPFTLQFLFTTLAGLLLGKKAGSAAVWLYVLLGLVGLPIFAEGGGISYIFKPTFGYLIGFGLGAYVTGFLTEQNTSYKQLILANFAGLLVVYLCGMAYYAAISAFYLHNPIGLFPLFLYCFLLAVPGDIVLCVVAAILAKRLIPIFRYDRR</sequence>
<dbReference type="PANTHER" id="PTHR34295">
    <property type="entry name" value="BIOTIN TRANSPORTER BIOY"/>
    <property type="match status" value="1"/>
</dbReference>
<evidence type="ECO:0000256" key="2">
    <source>
        <dbReference type="PIRNR" id="PIRNR016661"/>
    </source>
</evidence>
<feature type="transmembrane region" description="Helical" evidence="3">
    <location>
        <begin position="31"/>
        <end position="48"/>
    </location>
</feature>
<organism evidence="4 5">
    <name type="scientific">Anaerotignum lactatifermentans DSM 14214</name>
    <dbReference type="NCBI Taxonomy" id="1121323"/>
    <lineage>
        <taxon>Bacteria</taxon>
        <taxon>Bacillati</taxon>
        <taxon>Bacillota</taxon>
        <taxon>Clostridia</taxon>
        <taxon>Lachnospirales</taxon>
        <taxon>Anaerotignaceae</taxon>
        <taxon>Anaerotignum</taxon>
    </lineage>
</organism>
<proteinExistence type="inferred from homology"/>
<feature type="transmembrane region" description="Helical" evidence="3">
    <location>
        <begin position="84"/>
        <end position="101"/>
    </location>
</feature>
<keyword evidence="3" id="KW-0812">Transmembrane</keyword>
<name>A0A1M6JZD3_9FIRM</name>
<feature type="transmembrane region" description="Helical" evidence="3">
    <location>
        <begin position="55"/>
        <end position="72"/>
    </location>
</feature>
<gene>
    <name evidence="4" type="ORF">SAMN02745138_00016</name>
</gene>
<evidence type="ECO:0000313" key="4">
    <source>
        <dbReference type="EMBL" id="SHJ52041.1"/>
    </source>
</evidence>
<evidence type="ECO:0000256" key="1">
    <source>
        <dbReference type="ARBA" id="ARBA00010692"/>
    </source>
</evidence>
<dbReference type="InterPro" id="IPR003784">
    <property type="entry name" value="BioY"/>
</dbReference>
<dbReference type="PANTHER" id="PTHR34295:SF1">
    <property type="entry name" value="BIOTIN TRANSPORTER BIOY"/>
    <property type="match status" value="1"/>
</dbReference>
<comment type="subcellular location">
    <subcellularLocation>
        <location evidence="2">Cell membrane</location>
        <topology evidence="2">Multi-pass membrane protein</topology>
    </subcellularLocation>
</comment>
<dbReference type="Pfam" id="PF02632">
    <property type="entry name" value="BioY"/>
    <property type="match status" value="1"/>
</dbReference>
<dbReference type="Proteomes" id="UP000183975">
    <property type="component" value="Unassembled WGS sequence"/>
</dbReference>
<dbReference type="GO" id="GO:0015225">
    <property type="term" value="F:biotin transmembrane transporter activity"/>
    <property type="evidence" value="ECO:0007669"/>
    <property type="project" value="UniProtKB-UniRule"/>
</dbReference>
<accession>A0A1M6JZD3</accession>
<comment type="similarity">
    <text evidence="1 2">Belongs to the BioY family.</text>
</comment>
<dbReference type="Gene3D" id="1.10.1760.20">
    <property type="match status" value="1"/>
</dbReference>